<dbReference type="Pfam" id="PF14246">
    <property type="entry name" value="TetR_C_7"/>
    <property type="match status" value="1"/>
</dbReference>
<dbReference type="InterPro" id="IPR050109">
    <property type="entry name" value="HTH-type_TetR-like_transc_reg"/>
</dbReference>
<organism evidence="4 5">
    <name type="scientific">Herminiimonas glaciei</name>
    <dbReference type="NCBI Taxonomy" id="523788"/>
    <lineage>
        <taxon>Bacteria</taxon>
        <taxon>Pseudomonadati</taxon>
        <taxon>Pseudomonadota</taxon>
        <taxon>Betaproteobacteria</taxon>
        <taxon>Burkholderiales</taxon>
        <taxon>Oxalobacteraceae</taxon>
        <taxon>Herminiimonas</taxon>
    </lineage>
</organism>
<evidence type="ECO:0000256" key="1">
    <source>
        <dbReference type="ARBA" id="ARBA00023125"/>
    </source>
</evidence>
<dbReference type="InterPro" id="IPR039536">
    <property type="entry name" value="TetR_C_Proteobacteria"/>
</dbReference>
<dbReference type="InterPro" id="IPR009057">
    <property type="entry name" value="Homeodomain-like_sf"/>
</dbReference>
<dbReference type="InterPro" id="IPR036271">
    <property type="entry name" value="Tet_transcr_reg_TetR-rel_C_sf"/>
</dbReference>
<feature type="domain" description="HTH tetR-type" evidence="3">
    <location>
        <begin position="18"/>
        <end position="78"/>
    </location>
</feature>
<dbReference type="Pfam" id="PF00440">
    <property type="entry name" value="TetR_N"/>
    <property type="match status" value="1"/>
</dbReference>
<evidence type="ECO:0000313" key="5">
    <source>
        <dbReference type="Proteomes" id="UP001596542"/>
    </source>
</evidence>
<comment type="caution">
    <text evidence="4">The sequence shown here is derived from an EMBL/GenBank/DDBJ whole genome shotgun (WGS) entry which is preliminary data.</text>
</comment>
<dbReference type="Gene3D" id="1.10.10.60">
    <property type="entry name" value="Homeodomain-like"/>
    <property type="match status" value="1"/>
</dbReference>
<keyword evidence="5" id="KW-1185">Reference proteome</keyword>
<reference evidence="5" key="1">
    <citation type="journal article" date="2019" name="Int. J. Syst. Evol. Microbiol.">
        <title>The Global Catalogue of Microorganisms (GCM) 10K type strain sequencing project: providing services to taxonomists for standard genome sequencing and annotation.</title>
        <authorList>
            <consortium name="The Broad Institute Genomics Platform"/>
            <consortium name="The Broad Institute Genome Sequencing Center for Infectious Disease"/>
            <person name="Wu L."/>
            <person name="Ma J."/>
        </authorList>
    </citation>
    <scope>NUCLEOTIDE SEQUENCE [LARGE SCALE GENOMIC DNA]</scope>
    <source>
        <strain evidence="5">KACC 12508</strain>
    </source>
</reference>
<gene>
    <name evidence="4" type="ORF">ACFQPC_08865</name>
</gene>
<evidence type="ECO:0000313" key="4">
    <source>
        <dbReference type="EMBL" id="MFC7288143.1"/>
    </source>
</evidence>
<dbReference type="SUPFAM" id="SSF46689">
    <property type="entry name" value="Homeodomain-like"/>
    <property type="match status" value="1"/>
</dbReference>
<dbReference type="PANTHER" id="PTHR30055">
    <property type="entry name" value="HTH-TYPE TRANSCRIPTIONAL REGULATOR RUTR"/>
    <property type="match status" value="1"/>
</dbReference>
<dbReference type="PRINTS" id="PR00455">
    <property type="entry name" value="HTHTETR"/>
</dbReference>
<name>A0ABW2IAQ2_9BURK</name>
<evidence type="ECO:0000256" key="2">
    <source>
        <dbReference type="PROSITE-ProRule" id="PRU00335"/>
    </source>
</evidence>
<dbReference type="Proteomes" id="UP001596542">
    <property type="component" value="Unassembled WGS sequence"/>
</dbReference>
<protein>
    <submittedName>
        <fullName evidence="4">TetR/AcrR family transcriptional regulator</fullName>
    </submittedName>
</protein>
<dbReference type="InterPro" id="IPR001647">
    <property type="entry name" value="HTH_TetR"/>
</dbReference>
<accession>A0ABW2IAQ2</accession>
<keyword evidence="1 2" id="KW-0238">DNA-binding</keyword>
<evidence type="ECO:0000259" key="3">
    <source>
        <dbReference type="PROSITE" id="PS50977"/>
    </source>
</evidence>
<sequence>MFASAPESSRVAATLKGEARRQRLLETAANAFLEFGYADVSMQVIVRNAGGSASTAYQLFGNKEGLLIAVLERELEQLRQQAFPATVFELPVAEALEVIAQRMVAHAVQQRSVRFYRLVMAECHRLEKMQDYLCQQMALQIYAPLERCLRIACARGELQIDDPEQAARTLGNLITGISQEARIEGGYTDGPPERDRVSCSYSIRMFLRAFRSR</sequence>
<dbReference type="PANTHER" id="PTHR30055:SF146">
    <property type="entry name" value="HTH-TYPE TRANSCRIPTIONAL DUAL REGULATOR CECR"/>
    <property type="match status" value="1"/>
</dbReference>
<proteinExistence type="predicted"/>
<dbReference type="Gene3D" id="1.10.357.10">
    <property type="entry name" value="Tetracycline Repressor, domain 2"/>
    <property type="match status" value="1"/>
</dbReference>
<dbReference type="RefSeq" id="WP_382271507.1">
    <property type="nucleotide sequence ID" value="NZ_JBHTBU010000001.1"/>
</dbReference>
<feature type="DNA-binding region" description="H-T-H motif" evidence="2">
    <location>
        <begin position="41"/>
        <end position="60"/>
    </location>
</feature>
<dbReference type="SUPFAM" id="SSF48498">
    <property type="entry name" value="Tetracyclin repressor-like, C-terminal domain"/>
    <property type="match status" value="1"/>
</dbReference>
<dbReference type="EMBL" id="JBHTBU010000001">
    <property type="protein sequence ID" value="MFC7288143.1"/>
    <property type="molecule type" value="Genomic_DNA"/>
</dbReference>
<dbReference type="PROSITE" id="PS50977">
    <property type="entry name" value="HTH_TETR_2"/>
    <property type="match status" value="1"/>
</dbReference>